<evidence type="ECO:0000313" key="2">
    <source>
        <dbReference type="Proteomes" id="UP001164705"/>
    </source>
</evidence>
<organism evidence="1 2">
    <name type="scientific">Lacinutrix neustonica</name>
    <dbReference type="NCBI Taxonomy" id="2980107"/>
    <lineage>
        <taxon>Bacteria</taxon>
        <taxon>Pseudomonadati</taxon>
        <taxon>Bacteroidota</taxon>
        <taxon>Flavobacteriia</taxon>
        <taxon>Flavobacteriales</taxon>
        <taxon>Flavobacteriaceae</taxon>
        <taxon>Lacinutrix</taxon>
    </lineage>
</organism>
<dbReference type="AlphaFoldDB" id="A0A9E8MXN5"/>
<gene>
    <name evidence="1" type="ORF">N7U66_08205</name>
</gene>
<protein>
    <submittedName>
        <fullName evidence="1">Uncharacterized protein</fullName>
    </submittedName>
</protein>
<sequence length="213" mass="23639">MVRILQVIGMAISRWTTDGSNWTNTFVTAPFGEITYHQTPAFNSKMYVIASSLATGNTFVQSTTDGNTWIEETNNAFYGRVNQGGFVFDNTMYVLGGETIAGEKLNEIWKSTNGSNWSLVPQNLSIFPGLNWHTATVYNNKVWVVGGRTATSVYTNSIYTSSNLEDWIHYDGTNPLNPITKHATLSYDDALWVFGGYISSGTATGKIWRVTED</sequence>
<dbReference type="InterPro" id="IPR015915">
    <property type="entry name" value="Kelch-typ_b-propeller"/>
</dbReference>
<dbReference type="SUPFAM" id="SSF117281">
    <property type="entry name" value="Kelch motif"/>
    <property type="match status" value="1"/>
</dbReference>
<dbReference type="KEGG" id="lnu:N7U66_08205"/>
<accession>A0A9E8MXN5</accession>
<dbReference type="RefSeq" id="WP_267678041.1">
    <property type="nucleotide sequence ID" value="NZ_CP113088.1"/>
</dbReference>
<evidence type="ECO:0000313" key="1">
    <source>
        <dbReference type="EMBL" id="WAC03458.1"/>
    </source>
</evidence>
<proteinExistence type="predicted"/>
<name>A0A9E8MXN5_9FLAO</name>
<dbReference type="EMBL" id="CP113088">
    <property type="protein sequence ID" value="WAC03458.1"/>
    <property type="molecule type" value="Genomic_DNA"/>
</dbReference>
<reference evidence="1" key="1">
    <citation type="submission" date="2022-11" db="EMBL/GenBank/DDBJ databases">
        <title>Lacinutrix neustonica HL-RS19T sp. nov., isolated from the surface microlayer sample of brackish Lake Shihwa.</title>
        <authorList>
            <person name="Choi J.Y."/>
            <person name="Hwang C.Y."/>
        </authorList>
    </citation>
    <scope>NUCLEOTIDE SEQUENCE</scope>
    <source>
        <strain evidence="1">HL-RS19</strain>
    </source>
</reference>
<dbReference type="Proteomes" id="UP001164705">
    <property type="component" value="Chromosome"/>
</dbReference>
<dbReference type="Pfam" id="PF24681">
    <property type="entry name" value="Kelch_KLHDC2_KLHL20_DRC7"/>
    <property type="match status" value="1"/>
</dbReference>
<dbReference type="Gene3D" id="2.120.10.80">
    <property type="entry name" value="Kelch-type beta propeller"/>
    <property type="match status" value="1"/>
</dbReference>
<keyword evidence="2" id="KW-1185">Reference proteome</keyword>